<name>A0A1D2N5P9_ORCCI</name>
<dbReference type="EMBL" id="LJIJ01000200">
    <property type="protein sequence ID" value="ODN00552.1"/>
    <property type="molecule type" value="Genomic_DNA"/>
</dbReference>
<evidence type="ECO:0000256" key="3">
    <source>
        <dbReference type="SAM" id="SignalP"/>
    </source>
</evidence>
<dbReference type="AlphaFoldDB" id="A0A1D2N5P9"/>
<evidence type="ECO:0000313" key="5">
    <source>
        <dbReference type="Proteomes" id="UP000094527"/>
    </source>
</evidence>
<evidence type="ECO:0000256" key="2">
    <source>
        <dbReference type="SAM" id="Phobius"/>
    </source>
</evidence>
<keyword evidence="2" id="KW-0812">Transmembrane</keyword>
<keyword evidence="2" id="KW-0472">Membrane</keyword>
<feature type="transmembrane region" description="Helical" evidence="2">
    <location>
        <begin position="138"/>
        <end position="156"/>
    </location>
</feature>
<feature type="region of interest" description="Disordered" evidence="1">
    <location>
        <begin position="262"/>
        <end position="300"/>
    </location>
</feature>
<feature type="compositionally biased region" description="Low complexity" evidence="1">
    <location>
        <begin position="80"/>
        <end position="98"/>
    </location>
</feature>
<feature type="compositionally biased region" description="Gly residues" evidence="1">
    <location>
        <begin position="268"/>
        <end position="287"/>
    </location>
</feature>
<keyword evidence="3" id="KW-0732">Signal</keyword>
<feature type="region of interest" description="Disordered" evidence="1">
    <location>
        <begin position="75"/>
        <end position="103"/>
    </location>
</feature>
<feature type="chain" id="PRO_5008905077" evidence="3">
    <location>
        <begin position="21"/>
        <end position="300"/>
    </location>
</feature>
<protein>
    <submittedName>
        <fullName evidence="4">Uncharacterized protein</fullName>
    </submittedName>
</protein>
<organism evidence="4 5">
    <name type="scientific">Orchesella cincta</name>
    <name type="common">Springtail</name>
    <name type="synonym">Podura cincta</name>
    <dbReference type="NCBI Taxonomy" id="48709"/>
    <lineage>
        <taxon>Eukaryota</taxon>
        <taxon>Metazoa</taxon>
        <taxon>Ecdysozoa</taxon>
        <taxon>Arthropoda</taxon>
        <taxon>Hexapoda</taxon>
        <taxon>Collembola</taxon>
        <taxon>Entomobryomorpha</taxon>
        <taxon>Entomobryoidea</taxon>
        <taxon>Orchesellidae</taxon>
        <taxon>Orchesellinae</taxon>
        <taxon>Orchesella</taxon>
    </lineage>
</organism>
<dbReference type="Proteomes" id="UP000094527">
    <property type="component" value="Unassembled WGS sequence"/>
</dbReference>
<evidence type="ECO:0000313" key="4">
    <source>
        <dbReference type="EMBL" id="ODN00552.1"/>
    </source>
</evidence>
<comment type="caution">
    <text evidence="4">The sequence shown here is derived from an EMBL/GenBank/DDBJ whole genome shotgun (WGS) entry which is preliminary data.</text>
</comment>
<keyword evidence="2" id="KW-1133">Transmembrane helix</keyword>
<reference evidence="4 5" key="1">
    <citation type="journal article" date="2016" name="Genome Biol. Evol.">
        <title>Gene Family Evolution Reflects Adaptation to Soil Environmental Stressors in the Genome of the Collembolan Orchesella cincta.</title>
        <authorList>
            <person name="Faddeeva-Vakhrusheva A."/>
            <person name="Derks M.F."/>
            <person name="Anvar S.Y."/>
            <person name="Agamennone V."/>
            <person name="Suring W."/>
            <person name="Smit S."/>
            <person name="van Straalen N.M."/>
            <person name="Roelofs D."/>
        </authorList>
    </citation>
    <scope>NUCLEOTIDE SEQUENCE [LARGE SCALE GENOMIC DNA]</scope>
    <source>
        <tissue evidence="4">Mixed pool</tissue>
    </source>
</reference>
<feature type="signal peptide" evidence="3">
    <location>
        <begin position="1"/>
        <end position="20"/>
    </location>
</feature>
<dbReference type="STRING" id="48709.A0A1D2N5P9"/>
<gene>
    <name evidence="4" type="ORF">Ocin01_06141</name>
</gene>
<evidence type="ECO:0000256" key="1">
    <source>
        <dbReference type="SAM" id="MobiDB-lite"/>
    </source>
</evidence>
<sequence>MNSMQIATVFLATVGLFVTARLPGGGLNSTNLFNCQPIDRLWVKPGAICFQQNTTMQSCRNQTCRCTAKPLHITPTLRPGTGNSTSNSTNSTTTTTTTARPFKLPTFPPIPRWNCTVVSNSTAPSTNSSTTLEKAEKMAKVFVVLAIAVAVLALAVDAQYGGRGNGTNTGSSGGYGGSGNTNGGTGAGTNAVKSGAPCTDGGSWAKDANADQCVCAKAQRAKRHYNNYYYSGSRYGSGSGSNSGGSGTSGYNGYNGGTDGCPESAGNDGFGNSGNGGDGTGSEGGGIVPVDNGSGTGSTA</sequence>
<accession>A0A1D2N5P9</accession>
<keyword evidence="5" id="KW-1185">Reference proteome</keyword>
<proteinExistence type="predicted"/>